<organism evidence="3 4">
    <name type="scientific">Astyanax mexicanus</name>
    <name type="common">Blind cave fish</name>
    <name type="synonym">Astyanax fasciatus mexicanus</name>
    <dbReference type="NCBI Taxonomy" id="7994"/>
    <lineage>
        <taxon>Eukaryota</taxon>
        <taxon>Metazoa</taxon>
        <taxon>Chordata</taxon>
        <taxon>Craniata</taxon>
        <taxon>Vertebrata</taxon>
        <taxon>Euteleostomi</taxon>
        <taxon>Actinopterygii</taxon>
        <taxon>Neopterygii</taxon>
        <taxon>Teleostei</taxon>
        <taxon>Ostariophysi</taxon>
        <taxon>Characiformes</taxon>
        <taxon>Characoidei</taxon>
        <taxon>Acestrorhamphidae</taxon>
        <taxon>Acestrorhamphinae</taxon>
        <taxon>Astyanax</taxon>
    </lineage>
</organism>
<accession>A0A8B9K4Q4</accession>
<feature type="compositionally biased region" description="Low complexity" evidence="1">
    <location>
        <begin position="61"/>
        <end position="81"/>
    </location>
</feature>
<feature type="region of interest" description="Disordered" evidence="1">
    <location>
        <begin position="1"/>
        <end position="132"/>
    </location>
</feature>
<name>A0A8B9K4Q4_ASTMX</name>
<dbReference type="Proteomes" id="UP000694621">
    <property type="component" value="Unplaced"/>
</dbReference>
<evidence type="ECO:0000313" key="3">
    <source>
        <dbReference type="Ensembl" id="ENSAMXP00005030147.1"/>
    </source>
</evidence>
<evidence type="ECO:0000259" key="2">
    <source>
        <dbReference type="Pfam" id="PF15230"/>
    </source>
</evidence>
<reference evidence="3" key="1">
    <citation type="submission" date="2025-08" db="UniProtKB">
        <authorList>
            <consortium name="Ensembl"/>
        </authorList>
    </citation>
    <scope>IDENTIFICATION</scope>
</reference>
<dbReference type="AlphaFoldDB" id="A0A8B9K4Q4"/>
<protein>
    <submittedName>
        <fullName evidence="3">Serine/arginine repetitive matrix 4</fullName>
    </submittedName>
</protein>
<feature type="domain" description="Serine/arginine repetitive matrix protein C-terminal" evidence="2">
    <location>
        <begin position="86"/>
        <end position="136"/>
    </location>
</feature>
<proteinExistence type="predicted"/>
<sequence>GISRAKAVGKAVSPEKLRFTDRDNASDSGNSLTSYHSAGKTAPSESTLSGSAFKKIKRSYSRLSSYSRDSRRGSVCSVGSRRSLKHSRYTPDRKRGSGSSENQSKRRRKSRRRRASTPLRKRRRDSPSHLEARRITRSGMMLYILSFLKDTKLTKIQYLFFTVRGRDPSRTTGRVRPHPPAAAVFRPAAAVARSPAAAAAAHPGTLSTAAVGVAAGRDANLRLTLNFIRKQ</sequence>
<dbReference type="Pfam" id="PF15230">
    <property type="entry name" value="SRRM_C"/>
    <property type="match status" value="1"/>
</dbReference>
<feature type="compositionally biased region" description="Basic and acidic residues" evidence="1">
    <location>
        <begin position="13"/>
        <end position="25"/>
    </location>
</feature>
<dbReference type="InterPro" id="IPR029360">
    <property type="entry name" value="SRRM_C"/>
</dbReference>
<evidence type="ECO:0000313" key="4">
    <source>
        <dbReference type="Proteomes" id="UP000694621"/>
    </source>
</evidence>
<evidence type="ECO:0000256" key="1">
    <source>
        <dbReference type="SAM" id="MobiDB-lite"/>
    </source>
</evidence>
<feature type="compositionally biased region" description="Basic residues" evidence="1">
    <location>
        <begin position="105"/>
        <end position="124"/>
    </location>
</feature>
<dbReference type="Ensembl" id="ENSAMXT00005033018.1">
    <property type="protein sequence ID" value="ENSAMXP00005030147.1"/>
    <property type="gene ID" value="ENSAMXG00005014787.1"/>
</dbReference>
<feature type="compositionally biased region" description="Polar residues" evidence="1">
    <location>
        <begin position="26"/>
        <end position="36"/>
    </location>
</feature>